<dbReference type="AlphaFoldDB" id="A0AAU2JXV1"/>
<feature type="transmembrane region" description="Helical" evidence="1">
    <location>
        <begin position="30"/>
        <end position="52"/>
    </location>
</feature>
<organism evidence="2">
    <name type="scientific">Streptomyces sp. NBC_00049</name>
    <dbReference type="NCBI Taxonomy" id="2903617"/>
    <lineage>
        <taxon>Bacteria</taxon>
        <taxon>Bacillati</taxon>
        <taxon>Actinomycetota</taxon>
        <taxon>Actinomycetes</taxon>
        <taxon>Kitasatosporales</taxon>
        <taxon>Streptomycetaceae</taxon>
        <taxon>Streptomyces</taxon>
    </lineage>
</organism>
<name>A0AAU2JXV1_9ACTN</name>
<dbReference type="EMBL" id="CP108264">
    <property type="protein sequence ID" value="WTU77623.1"/>
    <property type="molecule type" value="Genomic_DNA"/>
</dbReference>
<gene>
    <name evidence="2" type="ORF">OG327_32235</name>
</gene>
<proteinExistence type="predicted"/>
<keyword evidence="1" id="KW-0812">Transmembrane</keyword>
<keyword evidence="1" id="KW-1133">Transmembrane helix</keyword>
<feature type="transmembrane region" description="Helical" evidence="1">
    <location>
        <begin position="64"/>
        <end position="83"/>
    </location>
</feature>
<accession>A0AAU2JXV1</accession>
<keyword evidence="1" id="KW-0472">Membrane</keyword>
<evidence type="ECO:0000313" key="2">
    <source>
        <dbReference type="EMBL" id="WTU77623.1"/>
    </source>
</evidence>
<protein>
    <submittedName>
        <fullName evidence="2">Uncharacterized protein</fullName>
    </submittedName>
</protein>
<sequence length="93" mass="9951">MLSTTAEVALLAATAVAVRDATGRRTRRAWLLKVLAAANVVLLLVDVVMSLWPETWHGIPQRAHVTLAAAWILTWSLGGLTAAGTRHRVSLSA</sequence>
<reference evidence="2" key="1">
    <citation type="submission" date="2022-10" db="EMBL/GenBank/DDBJ databases">
        <title>The complete genomes of actinobacterial strains from the NBC collection.</title>
        <authorList>
            <person name="Joergensen T.S."/>
            <person name="Alvarez Arevalo M."/>
            <person name="Sterndorff E.B."/>
            <person name="Faurdal D."/>
            <person name="Vuksanovic O."/>
            <person name="Mourched A.-S."/>
            <person name="Charusanti P."/>
            <person name="Shaw S."/>
            <person name="Blin K."/>
            <person name="Weber T."/>
        </authorList>
    </citation>
    <scope>NUCLEOTIDE SEQUENCE</scope>
    <source>
        <strain evidence="2">NBC_00049</strain>
    </source>
</reference>
<evidence type="ECO:0000256" key="1">
    <source>
        <dbReference type="SAM" id="Phobius"/>
    </source>
</evidence>